<protein>
    <recommendedName>
        <fullName evidence="1">MULE transposase domain-containing protein</fullName>
    </recommendedName>
</protein>
<reference evidence="3" key="1">
    <citation type="journal article" date="2013" name="Science">
        <title>The Amborella genome and the evolution of flowering plants.</title>
        <authorList>
            <consortium name="Amborella Genome Project"/>
        </authorList>
    </citation>
    <scope>NUCLEOTIDE SEQUENCE [LARGE SCALE GENOMIC DNA]</scope>
</reference>
<dbReference type="PANTHER" id="PTHR31973">
    <property type="entry name" value="POLYPROTEIN, PUTATIVE-RELATED"/>
    <property type="match status" value="1"/>
</dbReference>
<accession>W1NN47</accession>
<dbReference type="OMA" id="MGFANGC"/>
<gene>
    <name evidence="2" type="ORF">AMTR_s00074p00187270</name>
</gene>
<dbReference type="Gramene" id="ERM96993">
    <property type="protein sequence ID" value="ERM96993"/>
    <property type="gene ID" value="AMTR_s00074p00187270"/>
</dbReference>
<dbReference type="AlphaFoldDB" id="W1NN47"/>
<dbReference type="EMBL" id="KI396637">
    <property type="protein sequence ID" value="ERM96993.1"/>
    <property type="molecule type" value="Genomic_DNA"/>
</dbReference>
<dbReference type="Pfam" id="PF10551">
    <property type="entry name" value="MULE"/>
    <property type="match status" value="1"/>
</dbReference>
<organism evidence="2 3">
    <name type="scientific">Amborella trichopoda</name>
    <dbReference type="NCBI Taxonomy" id="13333"/>
    <lineage>
        <taxon>Eukaryota</taxon>
        <taxon>Viridiplantae</taxon>
        <taxon>Streptophyta</taxon>
        <taxon>Embryophyta</taxon>
        <taxon>Tracheophyta</taxon>
        <taxon>Spermatophyta</taxon>
        <taxon>Magnoliopsida</taxon>
        <taxon>Amborellales</taxon>
        <taxon>Amborellaceae</taxon>
        <taxon>Amborella</taxon>
    </lineage>
</organism>
<keyword evidence="3" id="KW-1185">Reference proteome</keyword>
<name>W1NN47_AMBTC</name>
<evidence type="ECO:0000313" key="3">
    <source>
        <dbReference type="Proteomes" id="UP000017836"/>
    </source>
</evidence>
<proteinExistence type="predicted"/>
<evidence type="ECO:0000259" key="1">
    <source>
        <dbReference type="Pfam" id="PF10551"/>
    </source>
</evidence>
<feature type="domain" description="MULE transposase" evidence="1">
    <location>
        <begin position="46"/>
        <end position="114"/>
    </location>
</feature>
<dbReference type="PANTHER" id="PTHR31973:SF187">
    <property type="entry name" value="MUTATOR TRANSPOSASE MUDRA PROTEIN"/>
    <property type="match status" value="1"/>
</dbReference>
<evidence type="ECO:0000313" key="2">
    <source>
        <dbReference type="EMBL" id="ERM96993.1"/>
    </source>
</evidence>
<dbReference type="HOGENOM" id="CLU_110985_0_0_1"/>
<dbReference type="InterPro" id="IPR018289">
    <property type="entry name" value="MULE_transposase_dom"/>
</dbReference>
<sequence>MYIEKIRRTNTRTEVRIHTDEGRFKRLFIAYHPCIMGFANGCKTLIGIDGTFLKGIYQGNLLCAIALDANNGLFPLAFAVVEKENYQSWYWFLSILRELLNGYPNMHALTIISD</sequence>
<dbReference type="Proteomes" id="UP000017836">
    <property type="component" value="Unassembled WGS sequence"/>
</dbReference>